<evidence type="ECO:0000313" key="1">
    <source>
        <dbReference type="EMBL" id="KAH9518273.1"/>
    </source>
</evidence>
<keyword evidence="2" id="KW-1185">Reference proteome</keyword>
<feature type="non-terminal residue" evidence="1">
    <location>
        <position position="1"/>
    </location>
</feature>
<dbReference type="AlphaFoldDB" id="A0A922I4A7"/>
<dbReference type="EMBL" id="ASGP02000003">
    <property type="protein sequence ID" value="KAH9518273.1"/>
    <property type="molecule type" value="Genomic_DNA"/>
</dbReference>
<name>A0A922I4A7_DERFA</name>
<comment type="caution">
    <text evidence="1">The sequence shown here is derived from an EMBL/GenBank/DDBJ whole genome shotgun (WGS) entry which is preliminary data.</text>
</comment>
<reference evidence="1" key="2">
    <citation type="journal article" date="2022" name="Res Sq">
        <title>Comparative Genomics Reveals Insights into the Divergent Evolution of Astigmatic Mites and Household Pest Adaptations.</title>
        <authorList>
            <person name="Xiong Q."/>
            <person name="Wan A.T.-Y."/>
            <person name="Liu X.-Y."/>
            <person name="Fung C.S.-H."/>
            <person name="Xiao X."/>
            <person name="Malainual N."/>
            <person name="Hou J."/>
            <person name="Wang L."/>
            <person name="Wang M."/>
            <person name="Yang K."/>
            <person name="Cui Y."/>
            <person name="Leung E."/>
            <person name="Nong W."/>
            <person name="Shin S.-K."/>
            <person name="Au S."/>
            <person name="Jeong K.Y."/>
            <person name="Chew F.T."/>
            <person name="Hui J."/>
            <person name="Leung T.F."/>
            <person name="Tungtrongchitr A."/>
            <person name="Zhong N."/>
            <person name="Liu Z."/>
            <person name="Tsui S."/>
        </authorList>
    </citation>
    <scope>NUCLEOTIDE SEQUENCE</scope>
    <source>
        <strain evidence="1">Derf</strain>
        <tissue evidence="1">Whole organism</tissue>
    </source>
</reference>
<evidence type="ECO:0000313" key="2">
    <source>
        <dbReference type="Proteomes" id="UP000790347"/>
    </source>
</evidence>
<proteinExistence type="predicted"/>
<accession>A0A922I4A7</accession>
<reference evidence="1" key="1">
    <citation type="submission" date="2013-05" db="EMBL/GenBank/DDBJ databases">
        <authorList>
            <person name="Yim A.K.Y."/>
            <person name="Chan T.F."/>
            <person name="Ji K.M."/>
            <person name="Liu X.Y."/>
            <person name="Zhou J.W."/>
            <person name="Li R.Q."/>
            <person name="Yang K.Y."/>
            <person name="Li J."/>
            <person name="Li M."/>
            <person name="Law P.T.W."/>
            <person name="Wu Y.L."/>
            <person name="Cai Z.L."/>
            <person name="Qin H."/>
            <person name="Bao Y."/>
            <person name="Leung R.K.K."/>
            <person name="Ng P.K.S."/>
            <person name="Zou J."/>
            <person name="Zhong X.J."/>
            <person name="Ran P.X."/>
            <person name="Zhong N.S."/>
            <person name="Liu Z.G."/>
            <person name="Tsui S.K.W."/>
        </authorList>
    </citation>
    <scope>NUCLEOTIDE SEQUENCE</scope>
    <source>
        <strain evidence="1">Derf</strain>
        <tissue evidence="1">Whole organism</tissue>
    </source>
</reference>
<gene>
    <name evidence="1" type="ORF">DERF_008864</name>
</gene>
<feature type="non-terminal residue" evidence="1">
    <location>
        <position position="97"/>
    </location>
</feature>
<sequence length="97" mass="11572">SFYNFGRVQILDHNEKEKPGDDTWTTNKPIEFMNEWIQWIRMSINLNKTSHHIISTLSSSNLIPVFSKDCVCEEEEEEEKYKKHLHSVNNILFIDIF</sequence>
<organism evidence="1 2">
    <name type="scientific">Dermatophagoides farinae</name>
    <name type="common">American house dust mite</name>
    <dbReference type="NCBI Taxonomy" id="6954"/>
    <lineage>
        <taxon>Eukaryota</taxon>
        <taxon>Metazoa</taxon>
        <taxon>Ecdysozoa</taxon>
        <taxon>Arthropoda</taxon>
        <taxon>Chelicerata</taxon>
        <taxon>Arachnida</taxon>
        <taxon>Acari</taxon>
        <taxon>Acariformes</taxon>
        <taxon>Sarcoptiformes</taxon>
        <taxon>Astigmata</taxon>
        <taxon>Psoroptidia</taxon>
        <taxon>Analgoidea</taxon>
        <taxon>Pyroglyphidae</taxon>
        <taxon>Dermatophagoidinae</taxon>
        <taxon>Dermatophagoides</taxon>
    </lineage>
</organism>
<dbReference type="Proteomes" id="UP000790347">
    <property type="component" value="Unassembled WGS sequence"/>
</dbReference>
<protein>
    <submittedName>
        <fullName evidence="1">Uncharacterized protein</fullName>
    </submittedName>
</protein>